<dbReference type="PANTHER" id="PTHR12062:SF27">
    <property type="entry name" value="ALPHA-1,3-MANNOSYL-GLYCOPROTEIN 4-BETA-N-ACETYLGLUCOSAMINYLTRANSFERASE B"/>
    <property type="match status" value="1"/>
</dbReference>
<comment type="pathway">
    <text evidence="1">Protein modification; protein glycosylation.</text>
</comment>
<comment type="caution">
    <text evidence="7">The sequence shown here is derived from an EMBL/GenBank/DDBJ whole genome shotgun (WGS) entry which is preliminary data.</text>
</comment>
<evidence type="ECO:0000256" key="4">
    <source>
        <dbReference type="SAM" id="SignalP"/>
    </source>
</evidence>
<evidence type="ECO:0000259" key="6">
    <source>
        <dbReference type="Pfam" id="PF23524"/>
    </source>
</evidence>
<feature type="domain" description="MGAT4 conserved region" evidence="5">
    <location>
        <begin position="96"/>
        <end position="371"/>
    </location>
</feature>
<protein>
    <recommendedName>
        <fullName evidence="9">Alpha-1,3-mannosyl-glycoprotein 4-beta-N-acetylglucosaminyltransferase B</fullName>
    </recommendedName>
</protein>
<dbReference type="Pfam" id="PF23524">
    <property type="entry name" value="MGAT4A_C"/>
    <property type="match status" value="1"/>
</dbReference>
<feature type="chain" id="PRO_5044752328" description="Alpha-1,3-mannosyl-glycoprotein 4-beta-N-acetylglucosaminyltransferase B" evidence="4">
    <location>
        <begin position="28"/>
        <end position="527"/>
    </location>
</feature>
<dbReference type="PANTHER" id="PTHR12062">
    <property type="entry name" value="N-ACETYLGLUCOSAMINYLTRANSFERASE VI"/>
    <property type="match status" value="1"/>
</dbReference>
<evidence type="ECO:0000256" key="3">
    <source>
        <dbReference type="ARBA" id="ARBA00022679"/>
    </source>
</evidence>
<evidence type="ECO:0000256" key="1">
    <source>
        <dbReference type="ARBA" id="ARBA00004922"/>
    </source>
</evidence>
<dbReference type="AlphaFoldDB" id="A0ABD0WR91"/>
<keyword evidence="3" id="KW-0808">Transferase</keyword>
<keyword evidence="4" id="KW-0732">Signal</keyword>
<organism evidence="7 8">
    <name type="scientific">Umbra pygmaea</name>
    <name type="common">Eastern mudminnow</name>
    <dbReference type="NCBI Taxonomy" id="75934"/>
    <lineage>
        <taxon>Eukaryota</taxon>
        <taxon>Metazoa</taxon>
        <taxon>Chordata</taxon>
        <taxon>Craniata</taxon>
        <taxon>Vertebrata</taxon>
        <taxon>Euteleostomi</taxon>
        <taxon>Actinopterygii</taxon>
        <taxon>Neopterygii</taxon>
        <taxon>Teleostei</taxon>
        <taxon>Protacanthopterygii</taxon>
        <taxon>Esociformes</taxon>
        <taxon>Umbridae</taxon>
        <taxon>Umbra</taxon>
    </lineage>
</organism>
<feature type="signal peptide" evidence="4">
    <location>
        <begin position="1"/>
        <end position="27"/>
    </location>
</feature>
<reference evidence="7 8" key="1">
    <citation type="submission" date="2024-06" db="EMBL/GenBank/DDBJ databases">
        <authorList>
            <person name="Pan Q."/>
            <person name="Wen M."/>
            <person name="Jouanno E."/>
            <person name="Zahm M."/>
            <person name="Klopp C."/>
            <person name="Cabau C."/>
            <person name="Louis A."/>
            <person name="Berthelot C."/>
            <person name="Parey E."/>
            <person name="Roest Crollius H."/>
            <person name="Montfort J."/>
            <person name="Robinson-Rechavi M."/>
            <person name="Bouchez O."/>
            <person name="Lampietro C."/>
            <person name="Lopez Roques C."/>
            <person name="Donnadieu C."/>
            <person name="Postlethwait J."/>
            <person name="Bobe J."/>
            <person name="Verreycken H."/>
            <person name="Guiguen Y."/>
        </authorList>
    </citation>
    <scope>NUCLEOTIDE SEQUENCE [LARGE SCALE GENOMIC DNA]</scope>
    <source>
        <strain evidence="7">Up_M1</strain>
        <tissue evidence="7">Testis</tissue>
    </source>
</reference>
<evidence type="ECO:0000313" key="7">
    <source>
        <dbReference type="EMBL" id="KAL0974235.1"/>
    </source>
</evidence>
<evidence type="ECO:0000313" key="8">
    <source>
        <dbReference type="Proteomes" id="UP001557470"/>
    </source>
</evidence>
<sequence length="527" mass="59841">MRLTPAKLGCLLACVFLSLTWFTANNGNDEVDSLHHPEMLHLYERLLAAENRGDLVSRELSGILVKLRKLSKLPHTSSNITEGMLERSHSLLSHRLPNAYIYLPHLREHPGSLIPNVALGLGRTGVSLVFGIPTVKRQKQSYLVSTLNSLLYDLSPSERNDTVIIIFVAETDAEYVNSVAELIKKNFPKDVLSGLLEVVSPSQYFYPNFSRLRETFGDSKERVKWRTKQNLDYSFLMLYAQDKGMYYVQLEDDIVAKPGYSQAMKTYVRSLTSDDWMFLEFSQLGFIGKMFRARDLPMIAEFFLMFHKDKPIDWLLDHILWVKACNPEKDAKDCNNQKDLLKLRYKPSLFQHVGLHSSLPGKLQQLKDKDFGKLPQFTGHVNPPAVVSTSLTHYQQHTLDRAYMGEDFFWGLTPVAKDYILFSFSKPCAVTGYLFRSGNIETNGDQFYNTTVEVLLSDSSVRDRLVGGQSPQFNSSSDDFIVIGSFLDGVAEGKIDPQMQPISALRLVVHSNSDVWVLLSEIFIKLS</sequence>
<dbReference type="EMBL" id="JAGEUA010000006">
    <property type="protein sequence ID" value="KAL0974235.1"/>
    <property type="molecule type" value="Genomic_DNA"/>
</dbReference>
<keyword evidence="2" id="KW-0328">Glycosyltransferase</keyword>
<dbReference type="GO" id="GO:0008375">
    <property type="term" value="F:acetylglucosaminyltransferase activity"/>
    <property type="evidence" value="ECO:0007669"/>
    <property type="project" value="UniProtKB-ARBA"/>
</dbReference>
<evidence type="ECO:0000256" key="2">
    <source>
        <dbReference type="ARBA" id="ARBA00022676"/>
    </source>
</evidence>
<dbReference type="Pfam" id="PF04666">
    <property type="entry name" value="MGAT4_cons"/>
    <property type="match status" value="1"/>
</dbReference>
<evidence type="ECO:0008006" key="9">
    <source>
        <dbReference type="Google" id="ProtNLM"/>
    </source>
</evidence>
<dbReference type="InterPro" id="IPR006759">
    <property type="entry name" value="Glyco_transf_54"/>
</dbReference>
<evidence type="ECO:0000259" key="5">
    <source>
        <dbReference type="Pfam" id="PF04666"/>
    </source>
</evidence>
<accession>A0ABD0WR91</accession>
<feature type="domain" description="MGAT4 A/B/C C-terminal" evidence="6">
    <location>
        <begin position="385"/>
        <end position="521"/>
    </location>
</feature>
<gene>
    <name evidence="7" type="ORF">UPYG_G00217500</name>
</gene>
<keyword evidence="8" id="KW-1185">Reference proteome</keyword>
<dbReference type="InterPro" id="IPR056576">
    <property type="entry name" value="MGAT4_A/B/C_C"/>
</dbReference>
<proteinExistence type="predicted"/>
<dbReference type="Proteomes" id="UP001557470">
    <property type="component" value="Unassembled WGS sequence"/>
</dbReference>
<name>A0ABD0WR91_UMBPY</name>
<dbReference type="InterPro" id="IPR057279">
    <property type="entry name" value="MGAT4"/>
</dbReference>